<reference evidence="1 2" key="1">
    <citation type="submission" date="2021-11" db="EMBL/GenBank/DDBJ databases">
        <title>Black yeast isolated from Biological Soil Crust.</title>
        <authorList>
            <person name="Kurbessoian T."/>
        </authorList>
    </citation>
    <scope>NUCLEOTIDE SEQUENCE [LARGE SCALE GENOMIC DNA]</scope>
    <source>
        <strain evidence="1 2">CCFEE 5522</strain>
    </source>
</reference>
<evidence type="ECO:0000313" key="2">
    <source>
        <dbReference type="Proteomes" id="UP001324427"/>
    </source>
</evidence>
<evidence type="ECO:0000313" key="1">
    <source>
        <dbReference type="EMBL" id="KAK4543524.1"/>
    </source>
</evidence>
<accession>A0AAV9JE89</accession>
<dbReference type="Proteomes" id="UP001324427">
    <property type="component" value="Unassembled WGS sequence"/>
</dbReference>
<gene>
    <name evidence="1" type="ORF">LTR36_005419</name>
</gene>
<organism evidence="1 2">
    <name type="scientific">Oleoguttula mirabilis</name>
    <dbReference type="NCBI Taxonomy" id="1507867"/>
    <lineage>
        <taxon>Eukaryota</taxon>
        <taxon>Fungi</taxon>
        <taxon>Dikarya</taxon>
        <taxon>Ascomycota</taxon>
        <taxon>Pezizomycotina</taxon>
        <taxon>Dothideomycetes</taxon>
        <taxon>Dothideomycetidae</taxon>
        <taxon>Mycosphaerellales</taxon>
        <taxon>Teratosphaeriaceae</taxon>
        <taxon>Oleoguttula</taxon>
    </lineage>
</organism>
<protein>
    <submittedName>
        <fullName evidence="1">Uncharacterized protein</fullName>
    </submittedName>
</protein>
<proteinExistence type="predicted"/>
<comment type="caution">
    <text evidence="1">The sequence shown here is derived from an EMBL/GenBank/DDBJ whole genome shotgun (WGS) entry which is preliminary data.</text>
</comment>
<name>A0AAV9JE89_9PEZI</name>
<sequence length="138" mass="14839">MDRLSAFPNLHNAFQPAAPVVLSPTQLRVTLLSTRPRVTFAGNILSRPRDAAPKVVDNLGNVFALQRAVSGTIARRRAEGVREATADEKGECFAAVCCHENLATHPEVVVFRSVDFQQRVETAGDGGEDEPVSPCTVG</sequence>
<dbReference type="EMBL" id="JAVFHQ010000031">
    <property type="protein sequence ID" value="KAK4543524.1"/>
    <property type="molecule type" value="Genomic_DNA"/>
</dbReference>
<keyword evidence="2" id="KW-1185">Reference proteome</keyword>
<dbReference type="AlphaFoldDB" id="A0AAV9JE89"/>